<feature type="non-terminal residue" evidence="3">
    <location>
        <position position="1"/>
    </location>
</feature>
<evidence type="ECO:0000313" key="4">
    <source>
        <dbReference type="Proteomes" id="UP001165561"/>
    </source>
</evidence>
<feature type="region of interest" description="Disordered" evidence="1">
    <location>
        <begin position="1"/>
        <end position="56"/>
    </location>
</feature>
<protein>
    <submittedName>
        <fullName evidence="3">DUF5709 domain-containing protein</fullName>
    </submittedName>
</protein>
<proteinExistence type="predicted"/>
<dbReference type="Proteomes" id="UP001165561">
    <property type="component" value="Unassembled WGS sequence"/>
</dbReference>
<dbReference type="EMBL" id="JARACI010000726">
    <property type="protein sequence ID" value="MDD9205956.1"/>
    <property type="molecule type" value="Genomic_DNA"/>
</dbReference>
<feature type="domain" description="DUF5709" evidence="2">
    <location>
        <begin position="30"/>
        <end position="80"/>
    </location>
</feature>
<evidence type="ECO:0000259" key="2">
    <source>
        <dbReference type="Pfam" id="PF18970"/>
    </source>
</evidence>
<gene>
    <name evidence="3" type="ORF">PU560_05660</name>
</gene>
<evidence type="ECO:0000313" key="3">
    <source>
        <dbReference type="EMBL" id="MDD9205956.1"/>
    </source>
</evidence>
<feature type="compositionally biased region" description="Basic and acidic residues" evidence="1">
    <location>
        <begin position="28"/>
        <end position="40"/>
    </location>
</feature>
<feature type="region of interest" description="Disordered" evidence="1">
    <location>
        <begin position="68"/>
        <end position="97"/>
    </location>
</feature>
<dbReference type="Pfam" id="PF18970">
    <property type="entry name" value="DUF5709"/>
    <property type="match status" value="1"/>
</dbReference>
<evidence type="ECO:0000256" key="1">
    <source>
        <dbReference type="SAM" id="MobiDB-lite"/>
    </source>
</evidence>
<name>A0ABT5TV65_9MICO</name>
<sequence>EQVEGDSLDERLDREEPEVWEQEQQPLAHREPDRAGRLESVDSDGDTEVPGETQSVMADDVGVAGGAATAEEAAMHERDEDDTPGLTDVVGNPSSPD</sequence>
<dbReference type="InterPro" id="IPR043763">
    <property type="entry name" value="DUF5709"/>
</dbReference>
<reference evidence="3" key="1">
    <citation type="submission" date="2023-02" db="EMBL/GenBank/DDBJ databases">
        <title>Georgenia sp.10Sc9-8, isolated from a soil sample collected from the Taklamakan desert.</title>
        <authorList>
            <person name="Liu S."/>
        </authorList>
    </citation>
    <scope>NUCLEOTIDE SEQUENCE</scope>
    <source>
        <strain evidence="3">10Sc9-8</strain>
    </source>
</reference>
<comment type="caution">
    <text evidence="3">The sequence shown here is derived from an EMBL/GenBank/DDBJ whole genome shotgun (WGS) entry which is preliminary data.</text>
</comment>
<organism evidence="3 4">
    <name type="scientific">Georgenia halotolerans</name>
    <dbReference type="NCBI Taxonomy" id="3028317"/>
    <lineage>
        <taxon>Bacteria</taxon>
        <taxon>Bacillati</taxon>
        <taxon>Actinomycetota</taxon>
        <taxon>Actinomycetes</taxon>
        <taxon>Micrococcales</taxon>
        <taxon>Bogoriellaceae</taxon>
        <taxon>Georgenia</taxon>
    </lineage>
</organism>
<keyword evidence="4" id="KW-1185">Reference proteome</keyword>
<accession>A0ABT5TV65</accession>